<feature type="non-terminal residue" evidence="1">
    <location>
        <position position="1"/>
    </location>
</feature>
<proteinExistence type="predicted"/>
<protein>
    <submittedName>
        <fullName evidence="1">Uncharacterized protein</fullName>
    </submittedName>
</protein>
<accession>A0A0B6ZP67</accession>
<evidence type="ECO:0000313" key="1">
    <source>
        <dbReference type="EMBL" id="CEK70353.1"/>
    </source>
</evidence>
<dbReference type="AlphaFoldDB" id="A0A0B6ZP67"/>
<sequence>EREREEDITNQLLMGDGEQMNFGMVAAAGNRAQTGMPNVPRCRSHHITFFDDIMHLIFSNLFYIQSIVRLYKHPVVDDGGNS</sequence>
<reference evidence="1" key="1">
    <citation type="submission" date="2014-12" db="EMBL/GenBank/DDBJ databases">
        <title>Insight into the proteome of Arion vulgaris.</title>
        <authorList>
            <person name="Aradska J."/>
            <person name="Bulat T."/>
            <person name="Smidak R."/>
            <person name="Sarate P."/>
            <person name="Gangsoo J."/>
            <person name="Sialana F."/>
            <person name="Bilban M."/>
            <person name="Lubec G."/>
        </authorList>
    </citation>
    <scope>NUCLEOTIDE SEQUENCE</scope>
    <source>
        <tissue evidence="1">Skin</tissue>
    </source>
</reference>
<feature type="non-terminal residue" evidence="1">
    <location>
        <position position="82"/>
    </location>
</feature>
<dbReference type="EMBL" id="HACG01023488">
    <property type="protein sequence ID" value="CEK70353.1"/>
    <property type="molecule type" value="Transcribed_RNA"/>
</dbReference>
<organism evidence="1">
    <name type="scientific">Arion vulgaris</name>
    <dbReference type="NCBI Taxonomy" id="1028688"/>
    <lineage>
        <taxon>Eukaryota</taxon>
        <taxon>Metazoa</taxon>
        <taxon>Spiralia</taxon>
        <taxon>Lophotrochozoa</taxon>
        <taxon>Mollusca</taxon>
        <taxon>Gastropoda</taxon>
        <taxon>Heterobranchia</taxon>
        <taxon>Euthyneura</taxon>
        <taxon>Panpulmonata</taxon>
        <taxon>Eupulmonata</taxon>
        <taxon>Stylommatophora</taxon>
        <taxon>Helicina</taxon>
        <taxon>Arionoidea</taxon>
        <taxon>Arionidae</taxon>
        <taxon>Arion</taxon>
    </lineage>
</organism>
<gene>
    <name evidence="1" type="primary">ORF73783</name>
</gene>
<name>A0A0B6ZP67_9EUPU</name>